<keyword evidence="2" id="KW-0808">Transferase</keyword>
<evidence type="ECO:0000313" key="6">
    <source>
        <dbReference type="Proteomes" id="UP000428333"/>
    </source>
</evidence>
<comment type="caution">
    <text evidence="5">The sequence shown here is derived from an EMBL/GenBank/DDBJ whole genome shotgun (WGS) entry which is preliminary data.</text>
</comment>
<evidence type="ECO:0000313" key="5">
    <source>
        <dbReference type="EMBL" id="KAE9465427.1"/>
    </source>
</evidence>
<dbReference type="SUPFAM" id="SSF56214">
    <property type="entry name" value="4'-phosphopantetheinyl transferase"/>
    <property type="match status" value="2"/>
</dbReference>
<dbReference type="Proteomes" id="UP000428333">
    <property type="component" value="Linkage Group LG02"/>
</dbReference>
<feature type="domain" description="4'-phosphopantetheinyl transferase" evidence="3">
    <location>
        <begin position="217"/>
        <end position="280"/>
    </location>
</feature>
<evidence type="ECO:0000256" key="1">
    <source>
        <dbReference type="ARBA" id="ARBA00013172"/>
    </source>
</evidence>
<dbReference type="PANTHER" id="PTHR12215">
    <property type="entry name" value="PHOSPHOPANTETHEINE TRANSFERASE"/>
    <property type="match status" value="1"/>
</dbReference>
<dbReference type="OrthoDB" id="26719at2759"/>
<dbReference type="InterPro" id="IPR050559">
    <property type="entry name" value="P-Pant_transferase_sf"/>
</dbReference>
<dbReference type="AlphaFoldDB" id="A0A6A4MGI0"/>
<gene>
    <name evidence="5" type="ORF">C3L33_02677</name>
</gene>
<organism evidence="5 6">
    <name type="scientific">Rhododendron williamsianum</name>
    <dbReference type="NCBI Taxonomy" id="262921"/>
    <lineage>
        <taxon>Eukaryota</taxon>
        <taxon>Viridiplantae</taxon>
        <taxon>Streptophyta</taxon>
        <taxon>Embryophyta</taxon>
        <taxon>Tracheophyta</taxon>
        <taxon>Spermatophyta</taxon>
        <taxon>Magnoliopsida</taxon>
        <taxon>eudicotyledons</taxon>
        <taxon>Gunneridae</taxon>
        <taxon>Pentapetalae</taxon>
        <taxon>asterids</taxon>
        <taxon>Ericales</taxon>
        <taxon>Ericaceae</taxon>
        <taxon>Ericoideae</taxon>
        <taxon>Rhodoreae</taxon>
        <taxon>Rhododendron</taxon>
    </lineage>
</organism>
<dbReference type="Pfam" id="PF01648">
    <property type="entry name" value="ACPS"/>
    <property type="match status" value="1"/>
</dbReference>
<dbReference type="GO" id="GO:0005829">
    <property type="term" value="C:cytosol"/>
    <property type="evidence" value="ECO:0007669"/>
    <property type="project" value="TreeGrafter"/>
</dbReference>
<evidence type="ECO:0000259" key="4">
    <source>
        <dbReference type="Pfam" id="PF22624"/>
    </source>
</evidence>
<dbReference type="Gene3D" id="3.90.470.20">
    <property type="entry name" value="4'-phosphopantetheinyl transferase domain"/>
    <property type="match status" value="2"/>
</dbReference>
<feature type="non-terminal residue" evidence="5">
    <location>
        <position position="1"/>
    </location>
</feature>
<dbReference type="Pfam" id="PF22624">
    <property type="entry name" value="AASDHPPT_N"/>
    <property type="match status" value="1"/>
</dbReference>
<proteinExistence type="predicted"/>
<evidence type="ECO:0000259" key="3">
    <source>
        <dbReference type="Pfam" id="PF01648"/>
    </source>
</evidence>
<evidence type="ECO:0000256" key="2">
    <source>
        <dbReference type="ARBA" id="ARBA00022679"/>
    </source>
</evidence>
<dbReference type="EC" id="2.7.8.7" evidence="1"/>
<reference evidence="5 6" key="1">
    <citation type="journal article" date="2019" name="Genome Biol. Evol.">
        <title>The Rhododendron genome and chromosomal organization provide insight into shared whole-genome duplications across the heath family (Ericaceae).</title>
        <authorList>
            <person name="Soza V.L."/>
            <person name="Lindsley D."/>
            <person name="Waalkes A."/>
            <person name="Ramage E."/>
            <person name="Patwardhan R.P."/>
            <person name="Burton J.N."/>
            <person name="Adey A."/>
            <person name="Kumar A."/>
            <person name="Qiu R."/>
            <person name="Shendure J."/>
            <person name="Hall B."/>
        </authorList>
    </citation>
    <scope>NUCLEOTIDE SEQUENCE [LARGE SCALE GENOMIC DNA]</scope>
    <source>
        <strain evidence="5">RSF 1966-606</strain>
    </source>
</reference>
<dbReference type="InterPro" id="IPR055066">
    <property type="entry name" value="AASDHPPT_N"/>
</dbReference>
<dbReference type="InterPro" id="IPR008278">
    <property type="entry name" value="4-PPantetheinyl_Trfase_dom"/>
</dbReference>
<keyword evidence="6" id="KW-1185">Reference proteome</keyword>
<dbReference type="InterPro" id="IPR037143">
    <property type="entry name" value="4-PPantetheinyl_Trfase_dom_sf"/>
</dbReference>
<sequence>ASDLKVMQMELQKGVQRWVVDISQWNPSSQEFSHAMSFLPQHEHPSITGSASIYIPFITVILHLLRYVKLEDRKRAIVSRLLQYALVHEVLGIPFNEIIIKRTLEGKPYLEHNKVDHEFPNFNFNASHHGDYVAIASEPLCIVGLDIVSHSIPGKETIPEFIQIFCSYFSRLEWDSIVNAGSCDDMLNEFYRYVITYVAFFGTKCQCLELLATILLSDQYLCRYWCVKEAFVKAIGTGVGYRLDSVEFHHTRWANIFVKLDGKELKEWRFWLYELGKRHMVSIARGHPNNATETYKRTLKRTEFDEEHYHLGLHLPNVSFVQRTVEQLIPVSSRGVNLGQ</sequence>
<dbReference type="GO" id="GO:0019878">
    <property type="term" value="P:lysine biosynthetic process via aminoadipic acid"/>
    <property type="evidence" value="ECO:0007669"/>
    <property type="project" value="TreeGrafter"/>
</dbReference>
<name>A0A6A4MGI0_9ERIC</name>
<dbReference type="GO" id="GO:0000287">
    <property type="term" value="F:magnesium ion binding"/>
    <property type="evidence" value="ECO:0007669"/>
    <property type="project" value="InterPro"/>
</dbReference>
<protein>
    <recommendedName>
        <fullName evidence="1">holo-[acyl-carrier-protein] synthase</fullName>
        <ecNumber evidence="1">2.7.8.7</ecNumber>
    </recommendedName>
</protein>
<dbReference type="EMBL" id="QEFC01000258">
    <property type="protein sequence ID" value="KAE9465427.1"/>
    <property type="molecule type" value="Genomic_DNA"/>
</dbReference>
<accession>A0A6A4MGI0</accession>
<dbReference type="GO" id="GO:0008897">
    <property type="term" value="F:holo-[acyl-carrier-protein] synthase activity"/>
    <property type="evidence" value="ECO:0007669"/>
    <property type="project" value="UniProtKB-EC"/>
</dbReference>
<feature type="domain" description="4'-phosphopantetheinyl transferase N-terminal" evidence="4">
    <location>
        <begin position="64"/>
        <end position="139"/>
    </location>
</feature>
<dbReference type="PANTHER" id="PTHR12215:SF10">
    <property type="entry name" value="L-AMINOADIPATE-SEMIALDEHYDE DEHYDROGENASE-PHOSPHOPANTETHEINYL TRANSFERASE"/>
    <property type="match status" value="1"/>
</dbReference>